<dbReference type="OrthoDB" id="8024228at2759"/>
<evidence type="ECO:0000313" key="3">
    <source>
        <dbReference type="Proteomes" id="UP001153620"/>
    </source>
</evidence>
<feature type="transmembrane region" description="Helical" evidence="1">
    <location>
        <begin position="256"/>
        <end position="275"/>
    </location>
</feature>
<feature type="transmembrane region" description="Helical" evidence="1">
    <location>
        <begin position="331"/>
        <end position="353"/>
    </location>
</feature>
<dbReference type="Proteomes" id="UP001153620">
    <property type="component" value="Chromosome 2"/>
</dbReference>
<keyword evidence="3" id="KW-1185">Reference proteome</keyword>
<evidence type="ECO:0000313" key="2">
    <source>
        <dbReference type="EMBL" id="CAG9805353.1"/>
    </source>
</evidence>
<dbReference type="PANTHER" id="PTHR47154:SF2">
    <property type="entry name" value="G-PROTEIN COUPLED RECEPTOR MTH-RELATED"/>
    <property type="match status" value="1"/>
</dbReference>
<feature type="transmembrane region" description="Helical" evidence="1">
    <location>
        <begin position="287"/>
        <end position="311"/>
    </location>
</feature>
<gene>
    <name evidence="2" type="ORF">CHIRRI_LOCUS8225</name>
</gene>
<keyword evidence="1" id="KW-0812">Transmembrane</keyword>
<dbReference type="GO" id="GO:0008528">
    <property type="term" value="F:G protein-coupled peptide receptor activity"/>
    <property type="evidence" value="ECO:0007669"/>
    <property type="project" value="TreeGrafter"/>
</dbReference>
<accession>A0A9N9RZC1</accession>
<proteinExistence type="predicted"/>
<dbReference type="AlphaFoldDB" id="A0A9N9RZC1"/>
<feature type="transmembrane region" description="Helical" evidence="1">
    <location>
        <begin position="215"/>
        <end position="241"/>
    </location>
</feature>
<feature type="transmembrane region" description="Helical" evidence="1">
    <location>
        <begin position="178"/>
        <end position="203"/>
    </location>
</feature>
<reference evidence="2" key="2">
    <citation type="submission" date="2022-10" db="EMBL/GenBank/DDBJ databases">
        <authorList>
            <consortium name="ENA_rothamsted_submissions"/>
            <consortium name="culmorum"/>
            <person name="King R."/>
        </authorList>
    </citation>
    <scope>NUCLEOTIDE SEQUENCE</scope>
</reference>
<keyword evidence="1" id="KW-1133">Transmembrane helix</keyword>
<reference evidence="2" key="1">
    <citation type="submission" date="2022-01" db="EMBL/GenBank/DDBJ databases">
        <authorList>
            <person name="King R."/>
        </authorList>
    </citation>
    <scope>NUCLEOTIDE SEQUENCE</scope>
</reference>
<dbReference type="Gene3D" id="1.20.1070.10">
    <property type="entry name" value="Rhodopsin 7-helix transmembrane proteins"/>
    <property type="match status" value="1"/>
</dbReference>
<dbReference type="PANTHER" id="PTHR47154">
    <property type="entry name" value="G-PROTEIN COUPLED RECEPTOR MTH-RELATED"/>
    <property type="match status" value="1"/>
</dbReference>
<dbReference type="GO" id="GO:0005886">
    <property type="term" value="C:plasma membrane"/>
    <property type="evidence" value="ECO:0007669"/>
    <property type="project" value="TreeGrafter"/>
</dbReference>
<feature type="transmembrane region" description="Helical" evidence="1">
    <location>
        <begin position="6"/>
        <end position="27"/>
    </location>
</feature>
<protein>
    <submittedName>
        <fullName evidence="2">Uncharacterized protein</fullName>
    </submittedName>
</protein>
<dbReference type="InterPro" id="IPR051384">
    <property type="entry name" value="Mth_GPCR"/>
</dbReference>
<dbReference type="EMBL" id="OU895878">
    <property type="protein sequence ID" value="CAG9805353.1"/>
    <property type="molecule type" value="Genomic_DNA"/>
</dbReference>
<feature type="transmembrane region" description="Helical" evidence="1">
    <location>
        <begin position="152"/>
        <end position="172"/>
    </location>
</feature>
<name>A0A9N9RZC1_9DIPT</name>
<organism evidence="2 3">
    <name type="scientific">Chironomus riparius</name>
    <dbReference type="NCBI Taxonomy" id="315576"/>
    <lineage>
        <taxon>Eukaryota</taxon>
        <taxon>Metazoa</taxon>
        <taxon>Ecdysozoa</taxon>
        <taxon>Arthropoda</taxon>
        <taxon>Hexapoda</taxon>
        <taxon>Insecta</taxon>
        <taxon>Pterygota</taxon>
        <taxon>Neoptera</taxon>
        <taxon>Endopterygota</taxon>
        <taxon>Diptera</taxon>
        <taxon>Nematocera</taxon>
        <taxon>Chironomoidea</taxon>
        <taxon>Chironomidae</taxon>
        <taxon>Chironominae</taxon>
        <taxon>Chironomus</taxon>
    </lineage>
</organism>
<evidence type="ECO:0000256" key="1">
    <source>
        <dbReference type="SAM" id="Phobius"/>
    </source>
</evidence>
<keyword evidence="1" id="KW-0472">Membrane</keyword>
<sequence>MINKKILVTISVILIYVSLFALFIYLANRSHECSYKTPCIHFCSSDRNRFSDEYLIDEFMKSKSAKDYVEDKAVLKAIRGAPSCGEMRDWLPNDEVNSTKPPYDFNFYGDVTIDDEKYSVNRYCIEKSEDFYDGWKLKTCYQDYYIQKGFHFLAIFLSISLLGVTLFIYTYFKELRDFYGKTIIALTSSQIVAYASIPVFRYLSSIKYSHRNSVFLLISMLIISLVFILLWMTVMIVHLFFTFRNFKDKTSNSYEFSTYSIFVFSFGLFSTIVFVDSIFNYNSGLEYLFFMYFIIVVLDIILFIITGVKMLMISRQLEHSEQARFDSERKWFWIVLKMTLVMLITWPFELYLWSHKFDVFGDTTGDFINLLTATTIMLMQVGREKARILLFGKYREVNDMENDAED</sequence>